<feature type="transmembrane region" description="Helical" evidence="2">
    <location>
        <begin position="12"/>
        <end position="29"/>
    </location>
</feature>
<dbReference type="InterPro" id="IPR036400">
    <property type="entry name" value="Cyt_B5-like_heme/steroid_sf"/>
</dbReference>
<dbReference type="Proteomes" id="UP001210925">
    <property type="component" value="Unassembled WGS sequence"/>
</dbReference>
<proteinExistence type="inferred from homology"/>
<comment type="caution">
    <text evidence="4">The sequence shown here is derived from an EMBL/GenBank/DDBJ whole genome shotgun (WGS) entry which is preliminary data.</text>
</comment>
<keyword evidence="2" id="KW-0472">Membrane</keyword>
<dbReference type="PANTHER" id="PTHR10281">
    <property type="entry name" value="MEMBRANE-ASSOCIATED PROGESTERONE RECEPTOR COMPONENT-RELATED"/>
    <property type="match status" value="1"/>
</dbReference>
<dbReference type="GO" id="GO:0016020">
    <property type="term" value="C:membrane"/>
    <property type="evidence" value="ECO:0007669"/>
    <property type="project" value="TreeGrafter"/>
</dbReference>
<protein>
    <recommendedName>
        <fullName evidence="3">Cytochrome b5 heme-binding domain-containing protein</fullName>
    </recommendedName>
</protein>
<evidence type="ECO:0000313" key="5">
    <source>
        <dbReference type="Proteomes" id="UP001210925"/>
    </source>
</evidence>
<dbReference type="Gene3D" id="3.10.120.10">
    <property type="entry name" value="Cytochrome b5-like heme/steroid binding domain"/>
    <property type="match status" value="1"/>
</dbReference>
<evidence type="ECO:0000313" key="4">
    <source>
        <dbReference type="EMBL" id="KAJ3252082.1"/>
    </source>
</evidence>
<dbReference type="FunFam" id="3.10.120.10:FF:000003">
    <property type="entry name" value="membrane-associated progesterone receptor component 1"/>
    <property type="match status" value="1"/>
</dbReference>
<gene>
    <name evidence="4" type="ORF">HK103_001849</name>
</gene>
<dbReference type="SUPFAM" id="SSF55856">
    <property type="entry name" value="Cytochrome b5-like heme/steroid binding domain"/>
    <property type="match status" value="1"/>
</dbReference>
<dbReference type="InterPro" id="IPR001199">
    <property type="entry name" value="Cyt_B5-like_heme/steroid-bd"/>
</dbReference>
<evidence type="ECO:0000256" key="2">
    <source>
        <dbReference type="SAM" id="Phobius"/>
    </source>
</evidence>
<dbReference type="PANTHER" id="PTHR10281:SF76">
    <property type="entry name" value="CALCUTTA CUP-RELATED"/>
    <property type="match status" value="1"/>
</dbReference>
<keyword evidence="2" id="KW-1133">Transmembrane helix</keyword>
<evidence type="ECO:0000256" key="1">
    <source>
        <dbReference type="ARBA" id="ARBA00038357"/>
    </source>
</evidence>
<reference evidence="4" key="1">
    <citation type="submission" date="2020-05" db="EMBL/GenBank/DDBJ databases">
        <title>Phylogenomic resolution of chytrid fungi.</title>
        <authorList>
            <person name="Stajich J.E."/>
            <person name="Amses K."/>
            <person name="Simmons R."/>
            <person name="Seto K."/>
            <person name="Myers J."/>
            <person name="Bonds A."/>
            <person name="Quandt C.A."/>
            <person name="Barry K."/>
            <person name="Liu P."/>
            <person name="Grigoriev I."/>
            <person name="Longcore J.E."/>
            <person name="James T.Y."/>
        </authorList>
    </citation>
    <scope>NUCLEOTIDE SEQUENCE</scope>
    <source>
        <strain evidence="4">PLAUS21</strain>
    </source>
</reference>
<dbReference type="GO" id="GO:0012505">
    <property type="term" value="C:endomembrane system"/>
    <property type="evidence" value="ECO:0007669"/>
    <property type="project" value="TreeGrafter"/>
</dbReference>
<dbReference type="GO" id="GO:0020037">
    <property type="term" value="F:heme binding"/>
    <property type="evidence" value="ECO:0007669"/>
    <property type="project" value="UniProtKB-ARBA"/>
</dbReference>
<keyword evidence="2" id="KW-0812">Transmembrane</keyword>
<sequence length="136" mass="15083">MTDKMDLGNLTSPLNLALILVIGYVVIELRDFTPKELAEFNGIDGKPIYLAVCGKVFDVSSKPDFYGPGSMYENFSGRDASRGLAKNSFDPSVLTDVDLPIDKLDNLAAEEKNSLEEWFQFFSGKYTCIGQLVENK</sequence>
<accession>A0AAD5UDQ3</accession>
<feature type="domain" description="Cytochrome b5 heme-binding" evidence="3">
    <location>
        <begin position="32"/>
        <end position="133"/>
    </location>
</feature>
<dbReference type="InterPro" id="IPR050577">
    <property type="entry name" value="MAPR/NEUFC/NENF-like"/>
</dbReference>
<comment type="similarity">
    <text evidence="1">Belongs to the cytochrome b5 family. MAPR subfamily.</text>
</comment>
<keyword evidence="5" id="KW-1185">Reference proteome</keyword>
<organism evidence="4 5">
    <name type="scientific">Boothiomyces macroporosus</name>
    <dbReference type="NCBI Taxonomy" id="261099"/>
    <lineage>
        <taxon>Eukaryota</taxon>
        <taxon>Fungi</taxon>
        <taxon>Fungi incertae sedis</taxon>
        <taxon>Chytridiomycota</taxon>
        <taxon>Chytridiomycota incertae sedis</taxon>
        <taxon>Chytridiomycetes</taxon>
        <taxon>Rhizophydiales</taxon>
        <taxon>Terramycetaceae</taxon>
        <taxon>Boothiomyces</taxon>
    </lineage>
</organism>
<dbReference type="AlphaFoldDB" id="A0AAD5UDQ3"/>
<dbReference type="EMBL" id="JADGKB010000155">
    <property type="protein sequence ID" value="KAJ3252082.1"/>
    <property type="molecule type" value="Genomic_DNA"/>
</dbReference>
<name>A0AAD5UDQ3_9FUNG</name>
<evidence type="ECO:0000259" key="3">
    <source>
        <dbReference type="SMART" id="SM01117"/>
    </source>
</evidence>
<dbReference type="Pfam" id="PF00173">
    <property type="entry name" value="Cyt-b5"/>
    <property type="match status" value="1"/>
</dbReference>
<dbReference type="SMART" id="SM01117">
    <property type="entry name" value="Cyt-b5"/>
    <property type="match status" value="1"/>
</dbReference>